<dbReference type="OrthoDB" id="529288at2"/>
<reference evidence="2 3" key="1">
    <citation type="submission" date="2016-12" db="EMBL/GenBank/DDBJ databases">
        <title>Draft genome of Tersicoccus phoenicis 1P05MA.</title>
        <authorList>
            <person name="Nakajima Y."/>
            <person name="Yoshizawa S."/>
            <person name="Nakamura K."/>
            <person name="Ogura Y."/>
            <person name="Hayashi T."/>
            <person name="Kogure K."/>
        </authorList>
    </citation>
    <scope>NUCLEOTIDE SEQUENCE [LARGE SCALE GENOMIC DNA]</scope>
    <source>
        <strain evidence="2 3">1p05MA</strain>
    </source>
</reference>
<dbReference type="Proteomes" id="UP000187085">
    <property type="component" value="Unassembled WGS sequence"/>
</dbReference>
<dbReference type="RefSeq" id="WP_076704630.1">
    <property type="nucleotide sequence ID" value="NZ_MRDE01000068.1"/>
</dbReference>
<evidence type="ECO:0000313" key="3">
    <source>
        <dbReference type="Proteomes" id="UP000187085"/>
    </source>
</evidence>
<protein>
    <recommendedName>
        <fullName evidence="1">DUF2087 domain-containing protein</fullName>
    </recommendedName>
</protein>
<name>A0A1R1L8P0_9MICC</name>
<evidence type="ECO:0000259" key="1">
    <source>
        <dbReference type="Pfam" id="PF09860"/>
    </source>
</evidence>
<dbReference type="STRING" id="554083.BKD30_11025"/>
<comment type="caution">
    <text evidence="2">The sequence shown here is derived from an EMBL/GenBank/DDBJ whole genome shotgun (WGS) entry which is preliminary data.</text>
</comment>
<dbReference type="InterPro" id="IPR018656">
    <property type="entry name" value="DUF2087"/>
</dbReference>
<organism evidence="2 3">
    <name type="scientific">Tersicoccus phoenicis</name>
    <dbReference type="NCBI Taxonomy" id="554083"/>
    <lineage>
        <taxon>Bacteria</taxon>
        <taxon>Bacillati</taxon>
        <taxon>Actinomycetota</taxon>
        <taxon>Actinomycetes</taxon>
        <taxon>Micrococcales</taxon>
        <taxon>Micrococcaceae</taxon>
        <taxon>Tersicoccus</taxon>
    </lineage>
</organism>
<dbReference type="Pfam" id="PF09860">
    <property type="entry name" value="DUF2087"/>
    <property type="match status" value="1"/>
</dbReference>
<dbReference type="EMBL" id="MRDE01000068">
    <property type="protein sequence ID" value="OMH23884.1"/>
    <property type="molecule type" value="Genomic_DNA"/>
</dbReference>
<dbReference type="AlphaFoldDB" id="A0A1R1L8P0"/>
<feature type="domain" description="DUF2087" evidence="1">
    <location>
        <begin position="92"/>
        <end position="161"/>
    </location>
</feature>
<proteinExistence type="predicted"/>
<gene>
    <name evidence="2" type="ORF">BKD30_11025</name>
</gene>
<sequence>MTASDDSSASVPWQRVFAALANDKLRLAYGLAVAHGVDRLDPREIRKLSDAGLLTTGPDGAPVVSGSVFATALAASASPQPTGVDRFFHDGRITAVPRRTEDRDELLGHLAIRLFGVEDVLTEAEVNRLLATVTRDVPALRRALVDSGFLTREADGSLYWRSA</sequence>
<accession>A0A1R1L8P0</accession>
<evidence type="ECO:0000313" key="2">
    <source>
        <dbReference type="EMBL" id="OMH23884.1"/>
    </source>
</evidence>
<keyword evidence="3" id="KW-1185">Reference proteome</keyword>